<dbReference type="Proteomes" id="UP000030153">
    <property type="component" value="Unassembled WGS sequence"/>
</dbReference>
<gene>
    <name evidence="1" type="ORF">N780_04115</name>
</gene>
<organism evidence="1 2">
    <name type="scientific">Pontibacillus chungwhensis BH030062</name>
    <dbReference type="NCBI Taxonomy" id="1385513"/>
    <lineage>
        <taxon>Bacteria</taxon>
        <taxon>Bacillati</taxon>
        <taxon>Bacillota</taxon>
        <taxon>Bacilli</taxon>
        <taxon>Bacillales</taxon>
        <taxon>Bacillaceae</taxon>
        <taxon>Pontibacillus</taxon>
    </lineage>
</organism>
<evidence type="ECO:0000313" key="1">
    <source>
        <dbReference type="EMBL" id="KGP90660.1"/>
    </source>
</evidence>
<protein>
    <submittedName>
        <fullName evidence="1">Uncharacterized protein</fullName>
    </submittedName>
</protein>
<evidence type="ECO:0000313" key="2">
    <source>
        <dbReference type="Proteomes" id="UP000030153"/>
    </source>
</evidence>
<comment type="caution">
    <text evidence="1">The sequence shown here is derived from an EMBL/GenBank/DDBJ whole genome shotgun (WGS) entry which is preliminary data.</text>
</comment>
<sequence>MKPFKAHLSEKDVIALAYLVGQRLDSIIATSTSLHVQNEALDEYDSVLIEVNHQYISIHNTRLESEGFVRYWDVTKLHPSELNREEEDEDNVLYHISVDQLFVTDIRGISIFAKEVETDEVTLMVDEMIVFDLEDGREVGLVARKEKSGVGILFEKESINKIAQSCIERCRCG</sequence>
<keyword evidence="2" id="KW-1185">Reference proteome</keyword>
<reference evidence="1 2" key="1">
    <citation type="submission" date="2013-08" db="EMBL/GenBank/DDBJ databases">
        <title>Genome of Pontibacillus chungwhensis.</title>
        <authorList>
            <person name="Wang Q."/>
            <person name="Wang G."/>
        </authorList>
    </citation>
    <scope>NUCLEOTIDE SEQUENCE [LARGE SCALE GENOMIC DNA]</scope>
    <source>
        <strain evidence="1 2">BH030062</strain>
    </source>
</reference>
<name>A0A0A2VAD0_9BACI</name>
<dbReference type="AlphaFoldDB" id="A0A0A2VAD0"/>
<dbReference type="RefSeq" id="WP_036785290.1">
    <property type="nucleotide sequence ID" value="NZ_AVBG01000011.1"/>
</dbReference>
<accession>A0A0A2VAD0</accession>
<proteinExistence type="predicted"/>
<dbReference type="EMBL" id="AVBG01000011">
    <property type="protein sequence ID" value="KGP90660.1"/>
    <property type="molecule type" value="Genomic_DNA"/>
</dbReference>